<reference evidence="4" key="1">
    <citation type="submission" date="2019-07" db="EMBL/GenBank/DDBJ databases">
        <title>Annotation for the trematode Paragonimus miyazaki's.</title>
        <authorList>
            <person name="Choi Y.-J."/>
        </authorList>
    </citation>
    <scope>NUCLEOTIDE SEQUENCE</scope>
    <source>
        <strain evidence="4">Japan</strain>
    </source>
</reference>
<feature type="coiled-coil region" evidence="2">
    <location>
        <begin position="193"/>
        <end position="259"/>
    </location>
</feature>
<dbReference type="PANTHER" id="PTHR21683:SF2">
    <property type="entry name" value="COILED-COIL DOMAIN-CONTAINING PROTEIN 42 LIKE-2-LIKE"/>
    <property type="match status" value="1"/>
</dbReference>
<evidence type="ECO:0000256" key="1">
    <source>
        <dbReference type="ARBA" id="ARBA00023054"/>
    </source>
</evidence>
<dbReference type="EMBL" id="JTDE01004114">
    <property type="protein sequence ID" value="KAF7255288.1"/>
    <property type="molecule type" value="Genomic_DNA"/>
</dbReference>
<dbReference type="PANTHER" id="PTHR21683">
    <property type="entry name" value="COILED-COIL DOMAIN-CONTAINING PROTEIN 42 LIKE-2-LIKE-RELATED"/>
    <property type="match status" value="1"/>
</dbReference>
<proteinExistence type="predicted"/>
<evidence type="ECO:0000313" key="5">
    <source>
        <dbReference type="Proteomes" id="UP000822476"/>
    </source>
</evidence>
<evidence type="ECO:0000256" key="2">
    <source>
        <dbReference type="SAM" id="Coils"/>
    </source>
</evidence>
<evidence type="ECO:0000313" key="4">
    <source>
        <dbReference type="EMBL" id="KAF7255288.1"/>
    </source>
</evidence>
<sequence length="434" mass="50932">MLILRIVMLPKTNYFNMDASNPDKNMFNKVLANKEFSMDEYLRVIFDKRLFVKVPEGEDRNLTSSTKLLAKHNLIKKLSEDLLSRKEEFRVKIEHIQQRRQKLEDKECQLKESLIKFERFFKENDDKRLRALKKLSAERGLQRQRQKEIEALNASNSKLLQKRNKLDSSVKCLSTYRRFLEEIVKQSDDFNEITEIISRCDALMTNLNDLKERDNAINQIAEDMHVNLHKYKEMKNDEKLTLTNELAELRRTLELQQVESRNNEVTWEYARNAAVQRIAELSAAKSAIHNMYCITRIYEKYGETAKPDDVSSQLSVVNLCIYSGPGQTCQGPQLMLYNNQCQHIVWYWLNSSTCVPVTLDLAGVFLRRKNHNHTCTCKLWFLCFISTSLNPKLKCSRPTKKYKIFVHCLWELLTLLCSAIPRPSLVVVAVRYKF</sequence>
<keyword evidence="5" id="KW-1185">Reference proteome</keyword>
<dbReference type="OrthoDB" id="10264298at2759"/>
<dbReference type="InterPro" id="IPR025252">
    <property type="entry name" value="DUF4200"/>
</dbReference>
<dbReference type="AlphaFoldDB" id="A0A8S9YTR0"/>
<dbReference type="Proteomes" id="UP000822476">
    <property type="component" value="Unassembled WGS sequence"/>
</dbReference>
<dbReference type="InterPro" id="IPR051147">
    <property type="entry name" value="CFAP_domain-containing"/>
</dbReference>
<feature type="domain" description="DUF4200" evidence="3">
    <location>
        <begin position="69"/>
        <end position="185"/>
    </location>
</feature>
<dbReference type="Pfam" id="PF13863">
    <property type="entry name" value="DUF4200"/>
    <property type="match status" value="1"/>
</dbReference>
<keyword evidence="1 2" id="KW-0175">Coiled coil</keyword>
<protein>
    <recommendedName>
        <fullName evidence="3">DUF4200 domain-containing protein</fullName>
    </recommendedName>
</protein>
<comment type="caution">
    <text evidence="4">The sequence shown here is derived from an EMBL/GenBank/DDBJ whole genome shotgun (WGS) entry which is preliminary data.</text>
</comment>
<evidence type="ECO:0000259" key="3">
    <source>
        <dbReference type="Pfam" id="PF13863"/>
    </source>
</evidence>
<accession>A0A8S9YTR0</accession>
<gene>
    <name evidence="4" type="ORF">EG68_08309</name>
</gene>
<name>A0A8S9YTR0_9TREM</name>
<organism evidence="4 5">
    <name type="scientific">Paragonimus skrjabini miyazakii</name>
    <dbReference type="NCBI Taxonomy" id="59628"/>
    <lineage>
        <taxon>Eukaryota</taxon>
        <taxon>Metazoa</taxon>
        <taxon>Spiralia</taxon>
        <taxon>Lophotrochozoa</taxon>
        <taxon>Platyhelminthes</taxon>
        <taxon>Trematoda</taxon>
        <taxon>Digenea</taxon>
        <taxon>Plagiorchiida</taxon>
        <taxon>Troglotremata</taxon>
        <taxon>Troglotrematidae</taxon>
        <taxon>Paragonimus</taxon>
    </lineage>
</organism>
<dbReference type="GO" id="GO:0005856">
    <property type="term" value="C:cytoskeleton"/>
    <property type="evidence" value="ECO:0007669"/>
    <property type="project" value="UniProtKB-ARBA"/>
</dbReference>